<dbReference type="RefSeq" id="WP_380117697.1">
    <property type="nucleotide sequence ID" value="NZ_JBHSIU010000029.1"/>
</dbReference>
<keyword evidence="2" id="KW-1185">Reference proteome</keyword>
<sequence length="65" mass="6568">MTGSPFPAPGAGQPFWFLGRANGTPVAHMDDAPASFDIGAIIASAEAFSLRVVGPPPATDLRSSA</sequence>
<reference evidence="2" key="1">
    <citation type="journal article" date="2019" name="Int. J. Syst. Evol. Microbiol.">
        <title>The Global Catalogue of Microorganisms (GCM) 10K type strain sequencing project: providing services to taxonomists for standard genome sequencing and annotation.</title>
        <authorList>
            <consortium name="The Broad Institute Genomics Platform"/>
            <consortium name="The Broad Institute Genome Sequencing Center for Infectious Disease"/>
            <person name="Wu L."/>
            <person name="Ma J."/>
        </authorList>
    </citation>
    <scope>NUCLEOTIDE SEQUENCE [LARGE SCALE GENOMIC DNA]</scope>
    <source>
        <strain evidence="2">CGMCC 4.7152</strain>
    </source>
</reference>
<name>A0ABV9VZ78_9ACTN</name>
<evidence type="ECO:0000313" key="2">
    <source>
        <dbReference type="Proteomes" id="UP001595912"/>
    </source>
</evidence>
<gene>
    <name evidence="1" type="ORF">ACFPIJ_24865</name>
</gene>
<dbReference type="Proteomes" id="UP001595912">
    <property type="component" value="Unassembled WGS sequence"/>
</dbReference>
<comment type="caution">
    <text evidence="1">The sequence shown here is derived from an EMBL/GenBank/DDBJ whole genome shotgun (WGS) entry which is preliminary data.</text>
</comment>
<proteinExistence type="predicted"/>
<accession>A0ABV9VZ78</accession>
<evidence type="ECO:0000313" key="1">
    <source>
        <dbReference type="EMBL" id="MFC5001059.1"/>
    </source>
</evidence>
<dbReference type="EMBL" id="JBHSIU010000029">
    <property type="protein sequence ID" value="MFC5001059.1"/>
    <property type="molecule type" value="Genomic_DNA"/>
</dbReference>
<protein>
    <submittedName>
        <fullName evidence="1">Uncharacterized protein</fullName>
    </submittedName>
</protein>
<organism evidence="1 2">
    <name type="scientific">Dactylosporangium cerinum</name>
    <dbReference type="NCBI Taxonomy" id="1434730"/>
    <lineage>
        <taxon>Bacteria</taxon>
        <taxon>Bacillati</taxon>
        <taxon>Actinomycetota</taxon>
        <taxon>Actinomycetes</taxon>
        <taxon>Micromonosporales</taxon>
        <taxon>Micromonosporaceae</taxon>
        <taxon>Dactylosporangium</taxon>
    </lineage>
</organism>